<gene>
    <name evidence="3" type="ORF">ACFFLE_10685</name>
</gene>
<accession>A0ABV5Z649</accession>
<feature type="domain" description="Pyridoxamine 5'-phosphate oxidase N-terminal" evidence="2">
    <location>
        <begin position="31"/>
        <end position="161"/>
    </location>
</feature>
<dbReference type="Pfam" id="PF01243">
    <property type="entry name" value="PNPOx_N"/>
    <property type="match status" value="1"/>
</dbReference>
<dbReference type="RefSeq" id="WP_380571949.1">
    <property type="nucleotide sequence ID" value="NZ_JBHMAH010000031.1"/>
</dbReference>
<evidence type="ECO:0000256" key="1">
    <source>
        <dbReference type="SAM" id="MobiDB-lite"/>
    </source>
</evidence>
<evidence type="ECO:0000313" key="3">
    <source>
        <dbReference type="EMBL" id="MFB9861533.1"/>
    </source>
</evidence>
<sequence length="192" mass="21924">MSHGEHILQDMYGTTRRALAFYDNQMLDHVNEEMQHFIAAQEMMFIATADAGGNCDNSFRAGDRGFVRVLDETTLMYPEYRGNGVMASLGNIYENPHISLLFIDFFTHHIGLHVNGRADIIESDQIHGYCDAKTLSNIMEEADGRAERFVVIRVDEAYIHCSKHIPHLEKRSGPLDQKKSGDFFNARRKNDK</sequence>
<evidence type="ECO:0000259" key="2">
    <source>
        <dbReference type="Pfam" id="PF01243"/>
    </source>
</evidence>
<feature type="compositionally biased region" description="Basic and acidic residues" evidence="1">
    <location>
        <begin position="170"/>
        <end position="181"/>
    </location>
</feature>
<evidence type="ECO:0000313" key="4">
    <source>
        <dbReference type="Proteomes" id="UP001589740"/>
    </source>
</evidence>
<dbReference type="InterPro" id="IPR011576">
    <property type="entry name" value="Pyridox_Oxase_N"/>
</dbReference>
<organism evidence="3 4">
    <name type="scientific">Salinicoccus siamensis</name>
    <dbReference type="NCBI Taxonomy" id="381830"/>
    <lineage>
        <taxon>Bacteria</taxon>
        <taxon>Bacillati</taxon>
        <taxon>Bacillota</taxon>
        <taxon>Bacilli</taxon>
        <taxon>Bacillales</taxon>
        <taxon>Staphylococcaceae</taxon>
        <taxon>Salinicoccus</taxon>
    </lineage>
</organism>
<reference evidence="3 4" key="1">
    <citation type="submission" date="2024-09" db="EMBL/GenBank/DDBJ databases">
        <authorList>
            <person name="Sun Q."/>
            <person name="Mori K."/>
        </authorList>
    </citation>
    <scope>NUCLEOTIDE SEQUENCE [LARGE SCALE GENOMIC DNA]</scope>
    <source>
        <strain evidence="3 4">JCM 12822</strain>
    </source>
</reference>
<keyword evidence="4" id="KW-1185">Reference proteome</keyword>
<dbReference type="Gene3D" id="2.30.110.10">
    <property type="entry name" value="Electron Transport, Fmn-binding Protein, Chain A"/>
    <property type="match status" value="1"/>
</dbReference>
<dbReference type="PANTHER" id="PTHR42815:SF2">
    <property type="entry name" value="FAD-BINDING, PUTATIVE (AFU_ORTHOLOGUE AFUA_6G07600)-RELATED"/>
    <property type="match status" value="1"/>
</dbReference>
<protein>
    <submittedName>
        <fullName evidence="3">Pyridoxamine 5'-phosphate oxidase family protein</fullName>
    </submittedName>
</protein>
<dbReference type="PANTHER" id="PTHR42815">
    <property type="entry name" value="FAD-BINDING, PUTATIVE (AFU_ORTHOLOGUE AFUA_6G07600)-RELATED"/>
    <property type="match status" value="1"/>
</dbReference>
<feature type="region of interest" description="Disordered" evidence="1">
    <location>
        <begin position="170"/>
        <end position="192"/>
    </location>
</feature>
<proteinExistence type="predicted"/>
<dbReference type="SUPFAM" id="SSF50475">
    <property type="entry name" value="FMN-binding split barrel"/>
    <property type="match status" value="1"/>
</dbReference>
<dbReference type="Proteomes" id="UP001589740">
    <property type="component" value="Unassembled WGS sequence"/>
</dbReference>
<comment type="caution">
    <text evidence="3">The sequence shown here is derived from an EMBL/GenBank/DDBJ whole genome shotgun (WGS) entry which is preliminary data.</text>
</comment>
<name>A0ABV5Z649_9STAP</name>
<dbReference type="EMBL" id="JBHMAH010000031">
    <property type="protein sequence ID" value="MFB9861533.1"/>
    <property type="molecule type" value="Genomic_DNA"/>
</dbReference>
<dbReference type="InterPro" id="IPR012349">
    <property type="entry name" value="Split_barrel_FMN-bd"/>
</dbReference>